<evidence type="ECO:0000256" key="17">
    <source>
        <dbReference type="SAM" id="Phobius"/>
    </source>
</evidence>
<evidence type="ECO:0000256" key="1">
    <source>
        <dbReference type="ARBA" id="ARBA00004401"/>
    </source>
</evidence>
<comment type="catalytic activity">
    <reaction evidence="12">
        <text>Successive hydrolysis of beta-D-glucose units from the non-reducing ends of (1-&gt;3)-beta-D-glucans, releasing alpha-glucose.</text>
        <dbReference type="EC" id="3.2.1.58"/>
    </reaction>
</comment>
<dbReference type="InterPro" id="IPR050386">
    <property type="entry name" value="Glycosyl_hydrolase_5"/>
</dbReference>
<dbReference type="GO" id="GO:0071555">
    <property type="term" value="P:cell wall organization"/>
    <property type="evidence" value="ECO:0007669"/>
    <property type="project" value="UniProtKB-KW"/>
</dbReference>
<evidence type="ECO:0000313" key="19">
    <source>
        <dbReference type="EMBL" id="ODO09185.1"/>
    </source>
</evidence>
<dbReference type="EC" id="3.2.1.58" evidence="14"/>
<evidence type="ECO:0000256" key="9">
    <source>
        <dbReference type="ARBA" id="ARBA00023180"/>
    </source>
</evidence>
<keyword evidence="6" id="KW-0735">Signal-anchor</keyword>
<evidence type="ECO:0000256" key="2">
    <source>
        <dbReference type="ARBA" id="ARBA00005641"/>
    </source>
</evidence>
<proteinExistence type="inferred from homology"/>
<dbReference type="OrthoDB" id="62120at2759"/>
<evidence type="ECO:0000313" key="20">
    <source>
        <dbReference type="Proteomes" id="UP000095149"/>
    </source>
</evidence>
<dbReference type="AlphaFoldDB" id="A0A1E3K863"/>
<feature type="region of interest" description="Disordered" evidence="16">
    <location>
        <begin position="820"/>
        <end position="839"/>
    </location>
</feature>
<dbReference type="GO" id="GO:0005576">
    <property type="term" value="C:extracellular region"/>
    <property type="evidence" value="ECO:0007669"/>
    <property type="project" value="TreeGrafter"/>
</dbReference>
<feature type="region of interest" description="Disordered" evidence="16">
    <location>
        <begin position="1"/>
        <end position="127"/>
    </location>
</feature>
<comment type="subcellular location">
    <subcellularLocation>
        <location evidence="1">Cell membrane</location>
        <topology evidence="1">Single-pass type II membrane protein</topology>
    </subcellularLocation>
</comment>
<keyword evidence="9" id="KW-0325">Glycoprotein</keyword>
<evidence type="ECO:0000256" key="16">
    <source>
        <dbReference type="SAM" id="MobiDB-lite"/>
    </source>
</evidence>
<dbReference type="InterPro" id="IPR001547">
    <property type="entry name" value="Glyco_hydro_5"/>
</dbReference>
<evidence type="ECO:0000256" key="12">
    <source>
        <dbReference type="ARBA" id="ARBA00036824"/>
    </source>
</evidence>
<reference evidence="19 20" key="1">
    <citation type="submission" date="2016-06" db="EMBL/GenBank/DDBJ databases">
        <title>Evolution of pathogenesis and genome organization in the Tremellales.</title>
        <authorList>
            <person name="Cuomo C."/>
            <person name="Litvintseva A."/>
            <person name="Heitman J."/>
            <person name="Chen Y."/>
            <person name="Sun S."/>
            <person name="Springer D."/>
            <person name="Dromer F."/>
            <person name="Young S."/>
            <person name="Zeng Q."/>
            <person name="Chapman S."/>
            <person name="Gujja S."/>
            <person name="Saif S."/>
            <person name="Birren B."/>
        </authorList>
    </citation>
    <scope>NUCLEOTIDE SEQUENCE [LARGE SCALE GENOMIC DNA]</scope>
    <source>
        <strain evidence="19 20">CBS 6273</strain>
    </source>
</reference>
<evidence type="ECO:0000256" key="10">
    <source>
        <dbReference type="ARBA" id="ARBA00023295"/>
    </source>
</evidence>
<evidence type="ECO:0000256" key="15">
    <source>
        <dbReference type="ARBA" id="ARBA00041260"/>
    </source>
</evidence>
<protein>
    <recommendedName>
        <fullName evidence="14">glucan 1,3-beta-glucosidase</fullName>
        <ecNumber evidence="14">3.2.1.58</ecNumber>
    </recommendedName>
    <alternativeName>
        <fullName evidence="15">Exo-1,3-beta-glucanase D</fullName>
    </alternativeName>
</protein>
<gene>
    <name evidence="19" type="ORF">I350_02785</name>
</gene>
<feature type="domain" description="Glycoside hydrolase family 5" evidence="18">
    <location>
        <begin position="342"/>
        <end position="542"/>
    </location>
</feature>
<keyword evidence="3" id="KW-1003">Cell membrane</keyword>
<feature type="compositionally biased region" description="Low complexity" evidence="16">
    <location>
        <begin position="210"/>
        <end position="219"/>
    </location>
</feature>
<feature type="region of interest" description="Disordered" evidence="16">
    <location>
        <begin position="195"/>
        <end position="219"/>
    </location>
</feature>
<dbReference type="PANTHER" id="PTHR31297">
    <property type="entry name" value="GLUCAN ENDO-1,6-BETA-GLUCOSIDASE B"/>
    <property type="match status" value="1"/>
</dbReference>
<comment type="similarity">
    <text evidence="2">Belongs to the glycosyl hydrolase 5 (cellulase A) family.</text>
</comment>
<dbReference type="Proteomes" id="UP000095149">
    <property type="component" value="Unassembled WGS sequence"/>
</dbReference>
<keyword evidence="11" id="KW-0961">Cell wall biogenesis/degradation</keyword>
<organism evidence="19 20">
    <name type="scientific">Cryptococcus amylolentus CBS 6273</name>
    <dbReference type="NCBI Taxonomy" id="1296118"/>
    <lineage>
        <taxon>Eukaryota</taxon>
        <taxon>Fungi</taxon>
        <taxon>Dikarya</taxon>
        <taxon>Basidiomycota</taxon>
        <taxon>Agaricomycotina</taxon>
        <taxon>Tremellomycetes</taxon>
        <taxon>Tremellales</taxon>
        <taxon>Cryptococcaceae</taxon>
        <taxon>Cryptococcus</taxon>
    </lineage>
</organism>
<dbReference type="GO" id="GO:0009986">
    <property type="term" value="C:cell surface"/>
    <property type="evidence" value="ECO:0007669"/>
    <property type="project" value="TreeGrafter"/>
</dbReference>
<feature type="compositionally biased region" description="Polar residues" evidence="16">
    <location>
        <begin position="98"/>
        <end position="120"/>
    </location>
</feature>
<feature type="transmembrane region" description="Helical" evidence="17">
    <location>
        <begin position="167"/>
        <end position="190"/>
    </location>
</feature>
<evidence type="ECO:0000256" key="11">
    <source>
        <dbReference type="ARBA" id="ARBA00023316"/>
    </source>
</evidence>
<dbReference type="GO" id="GO:0004338">
    <property type="term" value="F:glucan exo-1,3-beta-glucosidase activity"/>
    <property type="evidence" value="ECO:0007669"/>
    <property type="project" value="UniProtKB-EC"/>
</dbReference>
<evidence type="ECO:0000256" key="14">
    <source>
        <dbReference type="ARBA" id="ARBA00038929"/>
    </source>
</evidence>
<dbReference type="FunFam" id="3.20.20.80:FF:000033">
    <property type="entry name" value="Glucan 1,3-beta-glucosidase A"/>
    <property type="match status" value="1"/>
</dbReference>
<keyword evidence="8 17" id="KW-0472">Membrane</keyword>
<evidence type="ECO:0000256" key="4">
    <source>
        <dbReference type="ARBA" id="ARBA00022692"/>
    </source>
</evidence>
<keyword evidence="10" id="KW-0326">Glycosidase</keyword>
<dbReference type="SUPFAM" id="SSF51445">
    <property type="entry name" value="(Trans)glycosidases"/>
    <property type="match status" value="1"/>
</dbReference>
<evidence type="ECO:0000256" key="3">
    <source>
        <dbReference type="ARBA" id="ARBA00022475"/>
    </source>
</evidence>
<evidence type="ECO:0000256" key="6">
    <source>
        <dbReference type="ARBA" id="ARBA00022968"/>
    </source>
</evidence>
<sequence>MAPSDPTYVPVAADDASPDLNASPNPNRDSAFVDPEAANLLGRPDSTFMPAPSLMSRDSTRNSITLVGGSPSLGLGDHRDSWASGAALNPSEGARGNAGSSNLANSAPWGTNSRTPSRLSTSDEDDEQGHITPAVAAIGTGLGAGVEGEKRWAQVDENESPKKSRKWLWAALIVGALAVIALAVGLGVGLTRNNSKGSNSNLAADTGDNGSSSASSTATGSAASASASASASATSSAATSGTYGSLITLEDGSTMTYDNEFGGTWVWDEANPFNNSAKCNSWTPALNEDWTWGKDIAFGVNLGGWLTTEPFIVPALYEKYANGTAGTAVDEYTLSQNMGDNLTQAMTEHYDTFITERDFAEIAAAGLNWIRLPIGFWSIETWDEEPYLEGVSWQYVLKAIKWARKYGLRINLDLHNVPGSENGWNHSGRLGTINWLKGVMGLANAQRSLDYIRTITQFIVQEQYTDVIPLWSFINEPNGNGIGKEVIGSFYLEVHDMIRDITGYGKGNGPHLAMHDGFLGVSSWYDYLPGADRMVLDQHSYMVFQDQPTGTLDDLKKMPCQWWASGTNTTSNTFGPTIAGETSAAWNDCGKWINNVGAGQRYDGTYEGYSGKAIGSCDYWNDYTQWNQSTVDALNHFMLGTMDAMQNFFFWTWKIGNSTDVDVPQPNPFWHYRLGLEHGWIPKDPRTAAGTCLADGVTENSFNGTYGHDWVYGAEKGDIASSDSSSWPWPPATFTNVPSASMSKLPQYTQTGTPITASAPTFTSPGSSATIDAGNGWANANANTRSAYVAISGCSYQPEYSAMDLAVPSSACGAGITQAEKRSEAVPTAAPARRDSFRR</sequence>
<dbReference type="InterPro" id="IPR017853">
    <property type="entry name" value="GH"/>
</dbReference>
<evidence type="ECO:0000256" key="13">
    <source>
        <dbReference type="ARBA" id="ARBA00037126"/>
    </source>
</evidence>
<evidence type="ECO:0000256" key="7">
    <source>
        <dbReference type="ARBA" id="ARBA00022989"/>
    </source>
</evidence>
<evidence type="ECO:0000259" key="18">
    <source>
        <dbReference type="Pfam" id="PF00150"/>
    </source>
</evidence>
<dbReference type="Pfam" id="PF00150">
    <property type="entry name" value="Cellulase"/>
    <property type="match status" value="1"/>
</dbReference>
<accession>A0A1E3K863</accession>
<keyword evidence="7 17" id="KW-1133">Transmembrane helix</keyword>
<keyword evidence="4 17" id="KW-0812">Transmembrane</keyword>
<comment type="caution">
    <text evidence="19">The sequence shown here is derived from an EMBL/GenBank/DDBJ whole genome shotgun (WGS) entry which is preliminary data.</text>
</comment>
<name>A0A1E3K863_9TREE</name>
<evidence type="ECO:0000256" key="8">
    <source>
        <dbReference type="ARBA" id="ARBA00023136"/>
    </source>
</evidence>
<comment type="function">
    <text evidence="13">Glucosidase involved in the degradation of cellulosic biomass. Active on lichenan.</text>
</comment>
<evidence type="ECO:0000256" key="5">
    <source>
        <dbReference type="ARBA" id="ARBA00022801"/>
    </source>
</evidence>
<dbReference type="GO" id="GO:0005886">
    <property type="term" value="C:plasma membrane"/>
    <property type="evidence" value="ECO:0007669"/>
    <property type="project" value="UniProtKB-SubCell"/>
</dbReference>
<dbReference type="Gene3D" id="3.20.20.80">
    <property type="entry name" value="Glycosidases"/>
    <property type="match status" value="1"/>
</dbReference>
<dbReference type="EMBL" id="MEKH01000004">
    <property type="protein sequence ID" value="ODO09185.1"/>
    <property type="molecule type" value="Genomic_DNA"/>
</dbReference>
<dbReference type="GO" id="GO:0009251">
    <property type="term" value="P:glucan catabolic process"/>
    <property type="evidence" value="ECO:0007669"/>
    <property type="project" value="TreeGrafter"/>
</dbReference>
<keyword evidence="5" id="KW-0378">Hydrolase</keyword>
<dbReference type="PANTHER" id="PTHR31297:SF34">
    <property type="entry name" value="GLUCAN 1,3-BETA-GLUCOSIDASE 2"/>
    <property type="match status" value="1"/>
</dbReference>